<dbReference type="InterPro" id="IPR039420">
    <property type="entry name" value="WalR-like"/>
</dbReference>
<evidence type="ECO:0000313" key="6">
    <source>
        <dbReference type="Proteomes" id="UP000095210"/>
    </source>
</evidence>
<dbReference type="KEGG" id="ahm:TL08_02940"/>
<dbReference type="Pfam" id="PF00072">
    <property type="entry name" value="Response_reg"/>
    <property type="match status" value="1"/>
</dbReference>
<dbReference type="AlphaFoldDB" id="A0AAC9HL71"/>
<sequence length="201" mass="21439">MIRVVLADDEQLTRDAVAALLSLEPDLDVVGQAADGVAALRLVGELSPDIVVLDVEMPGVPGPDVVERITGMGVSTRCVIITRHARPGVLRRSLEVGARGFLPKDVPVSRLAEAIRRVHSGGRYVDPDMAADSLAQSACPLTIREREVLAMVADARSGADIARSVHLSSGTVRNYLSSAMTKLSARSRAEAARIARDRGWI</sequence>
<keyword evidence="2" id="KW-0597">Phosphoprotein</keyword>
<dbReference type="PRINTS" id="PR00038">
    <property type="entry name" value="HTHLUXR"/>
</dbReference>
<dbReference type="InterPro" id="IPR000792">
    <property type="entry name" value="Tscrpt_reg_LuxR_C"/>
</dbReference>
<dbReference type="PANTHER" id="PTHR43214:SF42">
    <property type="entry name" value="TRANSCRIPTIONAL REGULATORY PROTEIN DESR"/>
    <property type="match status" value="1"/>
</dbReference>
<dbReference type="PROSITE" id="PS50110">
    <property type="entry name" value="RESPONSE_REGULATORY"/>
    <property type="match status" value="1"/>
</dbReference>
<gene>
    <name evidence="5" type="ORF">TL08_02940</name>
</gene>
<evidence type="ECO:0000313" key="5">
    <source>
        <dbReference type="EMBL" id="AOS61422.1"/>
    </source>
</evidence>
<keyword evidence="1" id="KW-0238">DNA-binding</keyword>
<dbReference type="Pfam" id="PF00196">
    <property type="entry name" value="GerE"/>
    <property type="match status" value="1"/>
</dbReference>
<dbReference type="SMART" id="SM00421">
    <property type="entry name" value="HTH_LUXR"/>
    <property type="match status" value="1"/>
</dbReference>
<keyword evidence="6" id="KW-1185">Reference proteome</keyword>
<dbReference type="SUPFAM" id="SSF52172">
    <property type="entry name" value="CheY-like"/>
    <property type="match status" value="1"/>
</dbReference>
<feature type="domain" description="HTH luxR-type" evidence="3">
    <location>
        <begin position="134"/>
        <end position="199"/>
    </location>
</feature>
<dbReference type="InterPro" id="IPR001789">
    <property type="entry name" value="Sig_transdc_resp-reg_receiver"/>
</dbReference>
<dbReference type="GO" id="GO:0003677">
    <property type="term" value="F:DNA binding"/>
    <property type="evidence" value="ECO:0007669"/>
    <property type="project" value="UniProtKB-KW"/>
</dbReference>
<dbReference type="GO" id="GO:0000160">
    <property type="term" value="P:phosphorelay signal transduction system"/>
    <property type="evidence" value="ECO:0007669"/>
    <property type="project" value="InterPro"/>
</dbReference>
<dbReference type="InterPro" id="IPR016032">
    <property type="entry name" value="Sig_transdc_resp-reg_C-effctor"/>
</dbReference>
<dbReference type="SMART" id="SM00448">
    <property type="entry name" value="REC"/>
    <property type="match status" value="1"/>
</dbReference>
<dbReference type="RefSeq" id="WP_069853227.1">
    <property type="nucleotide sequence ID" value="NZ_CP014859.1"/>
</dbReference>
<evidence type="ECO:0000256" key="2">
    <source>
        <dbReference type="PROSITE-ProRule" id="PRU00169"/>
    </source>
</evidence>
<dbReference type="GO" id="GO:0006355">
    <property type="term" value="P:regulation of DNA-templated transcription"/>
    <property type="evidence" value="ECO:0007669"/>
    <property type="project" value="InterPro"/>
</dbReference>
<protein>
    <submittedName>
        <fullName evidence="5">Two component transcriptional regulator, LuxR family</fullName>
    </submittedName>
</protein>
<dbReference type="InterPro" id="IPR011006">
    <property type="entry name" value="CheY-like_superfamily"/>
</dbReference>
<dbReference type="PANTHER" id="PTHR43214">
    <property type="entry name" value="TWO-COMPONENT RESPONSE REGULATOR"/>
    <property type="match status" value="1"/>
</dbReference>
<feature type="domain" description="Response regulatory" evidence="4">
    <location>
        <begin position="3"/>
        <end position="119"/>
    </location>
</feature>
<accession>A0AAC9HL71</accession>
<evidence type="ECO:0000256" key="1">
    <source>
        <dbReference type="ARBA" id="ARBA00023125"/>
    </source>
</evidence>
<dbReference type="PROSITE" id="PS50043">
    <property type="entry name" value="HTH_LUXR_2"/>
    <property type="match status" value="1"/>
</dbReference>
<evidence type="ECO:0000259" key="4">
    <source>
        <dbReference type="PROSITE" id="PS50110"/>
    </source>
</evidence>
<dbReference type="SUPFAM" id="SSF46894">
    <property type="entry name" value="C-terminal effector domain of the bipartite response regulators"/>
    <property type="match status" value="1"/>
</dbReference>
<feature type="modified residue" description="4-aspartylphosphate" evidence="2">
    <location>
        <position position="54"/>
    </location>
</feature>
<dbReference type="Gene3D" id="3.40.50.2300">
    <property type="match status" value="1"/>
</dbReference>
<organism evidence="5 6">
    <name type="scientific">Actinoalloteichus hymeniacidonis</name>
    <dbReference type="NCBI Taxonomy" id="340345"/>
    <lineage>
        <taxon>Bacteria</taxon>
        <taxon>Bacillati</taxon>
        <taxon>Actinomycetota</taxon>
        <taxon>Actinomycetes</taxon>
        <taxon>Pseudonocardiales</taxon>
        <taxon>Pseudonocardiaceae</taxon>
        <taxon>Actinoalloteichus</taxon>
    </lineage>
</organism>
<reference evidence="6" key="1">
    <citation type="submission" date="2016-03" db="EMBL/GenBank/DDBJ databases">
        <title>Complete genome sequence of the type strain Actinoalloteichus hymeniacidonis DSM 45092.</title>
        <authorList>
            <person name="Schaffert L."/>
            <person name="Albersmeier A."/>
            <person name="Winkler A."/>
            <person name="Kalinowski J."/>
            <person name="Zotchev S."/>
            <person name="Ruckert C."/>
        </authorList>
    </citation>
    <scope>NUCLEOTIDE SEQUENCE [LARGE SCALE GENOMIC DNA]</scope>
    <source>
        <strain evidence="6">HPA177(T) (DSM 45092(T))</strain>
    </source>
</reference>
<evidence type="ECO:0000259" key="3">
    <source>
        <dbReference type="PROSITE" id="PS50043"/>
    </source>
</evidence>
<name>A0AAC9HL71_9PSEU</name>
<proteinExistence type="predicted"/>
<dbReference type="EMBL" id="CP014859">
    <property type="protein sequence ID" value="AOS61422.1"/>
    <property type="molecule type" value="Genomic_DNA"/>
</dbReference>
<dbReference type="CDD" id="cd06170">
    <property type="entry name" value="LuxR_C_like"/>
    <property type="match status" value="1"/>
</dbReference>
<dbReference type="Proteomes" id="UP000095210">
    <property type="component" value="Chromosome"/>
</dbReference>